<sequence>MSLNIAHHLIHKVLGLSATSTDKDPMIIAQSQKMTAINTALQIDLTGQASAESLGKVFYSGIGGQADFMRGAVLAPAGKSI</sequence>
<name>X1P2T5_9ZZZZ</name>
<dbReference type="GO" id="GO:0006083">
    <property type="term" value="P:acetate metabolic process"/>
    <property type="evidence" value="ECO:0007669"/>
    <property type="project" value="InterPro"/>
</dbReference>
<dbReference type="Pfam" id="PF13336">
    <property type="entry name" value="AcetylCoA_hyd_C"/>
    <property type="match status" value="1"/>
</dbReference>
<proteinExistence type="predicted"/>
<organism evidence="2">
    <name type="scientific">marine sediment metagenome</name>
    <dbReference type="NCBI Taxonomy" id="412755"/>
    <lineage>
        <taxon>unclassified sequences</taxon>
        <taxon>metagenomes</taxon>
        <taxon>ecological metagenomes</taxon>
    </lineage>
</organism>
<dbReference type="GO" id="GO:0008775">
    <property type="term" value="F:acetate CoA-transferase activity"/>
    <property type="evidence" value="ECO:0007669"/>
    <property type="project" value="InterPro"/>
</dbReference>
<dbReference type="InterPro" id="IPR037171">
    <property type="entry name" value="NagB/RpiA_transferase-like"/>
</dbReference>
<feature type="domain" description="Acetyl-CoA hydrolase/transferase C-terminal" evidence="1">
    <location>
        <begin position="19"/>
        <end position="81"/>
    </location>
</feature>
<protein>
    <recommendedName>
        <fullName evidence="1">Acetyl-CoA hydrolase/transferase C-terminal domain-containing protein</fullName>
    </recommendedName>
</protein>
<evidence type="ECO:0000259" key="1">
    <source>
        <dbReference type="Pfam" id="PF13336"/>
    </source>
</evidence>
<dbReference type="PANTHER" id="PTHR21432:SF20">
    <property type="entry name" value="ACETYL-COA HYDROLASE"/>
    <property type="match status" value="1"/>
</dbReference>
<dbReference type="InterPro" id="IPR046433">
    <property type="entry name" value="ActCoA_hydro"/>
</dbReference>
<dbReference type="PANTHER" id="PTHR21432">
    <property type="entry name" value="ACETYL-COA HYDROLASE-RELATED"/>
    <property type="match status" value="1"/>
</dbReference>
<dbReference type="InterPro" id="IPR038460">
    <property type="entry name" value="AcetylCoA_hyd_C_sf"/>
</dbReference>
<dbReference type="Gene3D" id="3.40.1080.20">
    <property type="entry name" value="Acetyl-CoA hydrolase/transferase C-terminal domain"/>
    <property type="match status" value="1"/>
</dbReference>
<gene>
    <name evidence="2" type="ORF">S06H3_44079</name>
</gene>
<dbReference type="AlphaFoldDB" id="X1P2T5"/>
<feature type="non-terminal residue" evidence="2">
    <location>
        <position position="81"/>
    </location>
</feature>
<evidence type="ECO:0000313" key="2">
    <source>
        <dbReference type="EMBL" id="GAI36751.1"/>
    </source>
</evidence>
<dbReference type="SUPFAM" id="SSF100950">
    <property type="entry name" value="NagB/RpiA/CoA transferase-like"/>
    <property type="match status" value="1"/>
</dbReference>
<accession>X1P2T5</accession>
<comment type="caution">
    <text evidence="2">The sequence shown here is derived from an EMBL/GenBank/DDBJ whole genome shotgun (WGS) entry which is preliminary data.</text>
</comment>
<dbReference type="EMBL" id="BARV01027392">
    <property type="protein sequence ID" value="GAI36751.1"/>
    <property type="molecule type" value="Genomic_DNA"/>
</dbReference>
<reference evidence="2" key="1">
    <citation type="journal article" date="2014" name="Front. Microbiol.">
        <title>High frequency of phylogenetically diverse reductive dehalogenase-homologous genes in deep subseafloor sedimentary metagenomes.</title>
        <authorList>
            <person name="Kawai M."/>
            <person name="Futagami T."/>
            <person name="Toyoda A."/>
            <person name="Takaki Y."/>
            <person name="Nishi S."/>
            <person name="Hori S."/>
            <person name="Arai W."/>
            <person name="Tsubouchi T."/>
            <person name="Morono Y."/>
            <person name="Uchiyama I."/>
            <person name="Ito T."/>
            <person name="Fujiyama A."/>
            <person name="Inagaki F."/>
            <person name="Takami H."/>
        </authorList>
    </citation>
    <scope>NUCLEOTIDE SEQUENCE</scope>
    <source>
        <strain evidence="2">Expedition CK06-06</strain>
    </source>
</reference>
<dbReference type="InterPro" id="IPR026888">
    <property type="entry name" value="AcetylCoA_hyd_C"/>
</dbReference>